<sequence length="392" mass="44545">MSLPQINPSTDLKRLQNEGYEVTIIDSHIMISNIPYVNSQKQIKRGDLITPLNLNGGNILKPATHIAHFVGEYPCSSNGQKLLNIVNSQQRLTINNKLTPTFYLSSKPKHNGGKYDDYYELLTTYCRILCHEAQSIDENVTPKTFSPIMNKSNNISFNYVDTNSSRANISFLENKFYNQRIGIIGLGGTGSYILDLIAKTPVKEISLFDGDKFLQHNAFRSPGAPSLEELKLQKNKASRMSEIYSNMHKNITVCDEYLTEQNLNKVDGLSFIFISIDDNEAKKLIIDHLISKCISFIDVGISVSITEDQDLIGVSRTTLVTPNKKDHIDNRIPLVKSEENEYNSNIQISELNMLNASIAVIKWKQLFQFYKEHERSHNLTMDINELLIYNDE</sequence>
<feature type="domain" description="THIF-type NAD/FAD binding fold" evidence="1">
    <location>
        <begin position="175"/>
        <end position="302"/>
    </location>
</feature>
<dbReference type="InterPro" id="IPR035985">
    <property type="entry name" value="Ubiquitin-activating_enz"/>
</dbReference>
<dbReference type="GO" id="GO:0008641">
    <property type="term" value="F:ubiquitin-like modifier activating enzyme activity"/>
    <property type="evidence" value="ECO:0007669"/>
    <property type="project" value="InterPro"/>
</dbReference>
<dbReference type="NCBIfam" id="NF004804">
    <property type="entry name" value="PRK06153.1-3"/>
    <property type="match status" value="1"/>
</dbReference>
<dbReference type="Proteomes" id="UP000678679">
    <property type="component" value="Chromosome 1"/>
</dbReference>
<dbReference type="NCBIfam" id="NF004805">
    <property type="entry name" value="PRK06153.1-4"/>
    <property type="match status" value="1"/>
</dbReference>
<dbReference type="Pfam" id="PF00899">
    <property type="entry name" value="ThiF"/>
    <property type="match status" value="1"/>
</dbReference>
<keyword evidence="3" id="KW-0548">Nucleotidyltransferase</keyword>
<dbReference type="EMBL" id="CP076132">
    <property type="protein sequence ID" value="QWG02687.1"/>
    <property type="molecule type" value="Genomic_DNA"/>
</dbReference>
<feature type="domain" description="DUF6791" evidence="2">
    <location>
        <begin position="11"/>
        <end position="162"/>
    </location>
</feature>
<dbReference type="RefSeq" id="WP_169666531.1">
    <property type="nucleotide sequence ID" value="NZ_CP076132.1"/>
</dbReference>
<dbReference type="KEGG" id="fya:KMW28_03670"/>
<evidence type="ECO:0000259" key="1">
    <source>
        <dbReference type="Pfam" id="PF00899"/>
    </source>
</evidence>
<keyword evidence="4" id="KW-1185">Reference proteome</keyword>
<reference evidence="3 4" key="1">
    <citation type="submission" date="2021-05" db="EMBL/GenBank/DDBJ databases">
        <title>Comparative genomic studies on the polysaccharide-degrading batcterial strains of the Flammeovirga genus.</title>
        <authorList>
            <person name="Zewei F."/>
            <person name="Zheng Z."/>
            <person name="Yu L."/>
            <person name="Ruyue G."/>
            <person name="Yanhong M."/>
            <person name="Yuanyuan C."/>
            <person name="Jingyan G."/>
            <person name="Wenjun H."/>
        </authorList>
    </citation>
    <scope>NUCLEOTIDE SEQUENCE [LARGE SCALE GENOMIC DNA]</scope>
    <source>
        <strain evidence="3 4">NBRC:100898</strain>
    </source>
</reference>
<dbReference type="AlphaFoldDB" id="A0AAX1N653"/>
<dbReference type="InterPro" id="IPR046741">
    <property type="entry name" value="DUF6791"/>
</dbReference>
<evidence type="ECO:0000259" key="2">
    <source>
        <dbReference type="Pfam" id="PF20590"/>
    </source>
</evidence>
<evidence type="ECO:0000313" key="3">
    <source>
        <dbReference type="EMBL" id="QWG02687.1"/>
    </source>
</evidence>
<protein>
    <submittedName>
        <fullName evidence="3">ThiF family adenylyltransferase</fullName>
    </submittedName>
</protein>
<organism evidence="3 4">
    <name type="scientific">Flammeovirga yaeyamensis</name>
    <dbReference type="NCBI Taxonomy" id="367791"/>
    <lineage>
        <taxon>Bacteria</taxon>
        <taxon>Pseudomonadati</taxon>
        <taxon>Bacteroidota</taxon>
        <taxon>Cytophagia</taxon>
        <taxon>Cytophagales</taxon>
        <taxon>Flammeovirgaceae</taxon>
        <taxon>Flammeovirga</taxon>
    </lineage>
</organism>
<proteinExistence type="predicted"/>
<name>A0AAX1N653_9BACT</name>
<keyword evidence="3" id="KW-0808">Transferase</keyword>
<dbReference type="SUPFAM" id="SSF69572">
    <property type="entry name" value="Activating enzymes of the ubiquitin-like proteins"/>
    <property type="match status" value="1"/>
</dbReference>
<dbReference type="Pfam" id="PF20590">
    <property type="entry name" value="DUF6791"/>
    <property type="match status" value="1"/>
</dbReference>
<dbReference type="Gene3D" id="3.40.50.720">
    <property type="entry name" value="NAD(P)-binding Rossmann-like Domain"/>
    <property type="match status" value="1"/>
</dbReference>
<gene>
    <name evidence="3" type="ORF">KMW28_03670</name>
</gene>
<evidence type="ECO:0000313" key="4">
    <source>
        <dbReference type="Proteomes" id="UP000678679"/>
    </source>
</evidence>
<dbReference type="InterPro" id="IPR000594">
    <property type="entry name" value="ThiF_NAD_FAD-bd"/>
</dbReference>
<accession>A0AAX1N653</accession>
<dbReference type="GO" id="GO:0016779">
    <property type="term" value="F:nucleotidyltransferase activity"/>
    <property type="evidence" value="ECO:0007669"/>
    <property type="project" value="UniProtKB-KW"/>
</dbReference>